<keyword evidence="3" id="KW-1185">Reference proteome</keyword>
<dbReference type="Proteomes" id="UP000019494">
    <property type="component" value="Unassembled WGS sequence"/>
</dbReference>
<accession>W9GNI1</accession>
<dbReference type="InterPro" id="IPR010998">
    <property type="entry name" value="Integrase_recombinase_N"/>
</dbReference>
<dbReference type="EMBL" id="AWQS01000004">
    <property type="protein sequence ID" value="EWT07831.1"/>
    <property type="molecule type" value="Genomic_DNA"/>
</dbReference>
<sequence length="77" mass="8001">MPAIFAAEFEAYASSLTGHGLAEATVRAKTGMLRRFLAFLAGRGVEQLTALGVADVSAYVRSLAPMAASTRVDGRVG</sequence>
<evidence type="ECO:0000256" key="1">
    <source>
        <dbReference type="ARBA" id="ARBA00023125"/>
    </source>
</evidence>
<comment type="caution">
    <text evidence="2">The sequence shown here is derived from an EMBL/GenBank/DDBJ whole genome shotgun (WGS) entry which is preliminary data.</text>
</comment>
<name>W9GNI1_9MICO</name>
<keyword evidence="1" id="KW-0238">DNA-binding</keyword>
<dbReference type="Gene3D" id="1.10.150.130">
    <property type="match status" value="1"/>
</dbReference>
<reference evidence="3" key="1">
    <citation type="submission" date="2013-08" db="EMBL/GenBank/DDBJ databases">
        <title>Intrasporangium oryzae NRRL B-24470.</title>
        <authorList>
            <person name="Liu H."/>
            <person name="Wang G."/>
        </authorList>
    </citation>
    <scope>NUCLEOTIDE SEQUENCE [LARGE SCALE GENOMIC DNA]</scope>
    <source>
        <strain evidence="3">Q5-1</strain>
    </source>
</reference>
<organism evidence="2 3">
    <name type="scientific">Intrasporangium chromatireducens Q5-1</name>
    <dbReference type="NCBI Taxonomy" id="584657"/>
    <lineage>
        <taxon>Bacteria</taxon>
        <taxon>Bacillati</taxon>
        <taxon>Actinomycetota</taxon>
        <taxon>Actinomycetes</taxon>
        <taxon>Micrococcales</taxon>
        <taxon>Intrasporangiaceae</taxon>
        <taxon>Intrasporangium</taxon>
    </lineage>
</organism>
<evidence type="ECO:0000313" key="3">
    <source>
        <dbReference type="Proteomes" id="UP000019494"/>
    </source>
</evidence>
<dbReference type="GO" id="GO:0003677">
    <property type="term" value="F:DNA binding"/>
    <property type="evidence" value="ECO:0007669"/>
    <property type="project" value="UniProtKB-KW"/>
</dbReference>
<dbReference type="RefSeq" id="WP_034712390.1">
    <property type="nucleotide sequence ID" value="NZ_AWQS01000004.1"/>
</dbReference>
<proteinExistence type="predicted"/>
<dbReference type="AlphaFoldDB" id="W9GNI1"/>
<protein>
    <submittedName>
        <fullName evidence="2">Uncharacterized protein</fullName>
    </submittedName>
</protein>
<gene>
    <name evidence="2" type="ORF">N864_22505</name>
</gene>
<evidence type="ECO:0000313" key="2">
    <source>
        <dbReference type="EMBL" id="EWT07831.1"/>
    </source>
</evidence>